<evidence type="ECO:0000256" key="1">
    <source>
        <dbReference type="SAM" id="Coils"/>
    </source>
</evidence>
<keyword evidence="3" id="KW-1185">Reference proteome</keyword>
<protein>
    <submittedName>
        <fullName evidence="2">Uncharacterized protein</fullName>
    </submittedName>
</protein>
<reference evidence="2 3" key="1">
    <citation type="submission" date="2024-09" db="EMBL/GenBank/DDBJ databases">
        <title>Chromosome-scale assembly of Riccia fluitans.</title>
        <authorList>
            <person name="Paukszto L."/>
            <person name="Sawicki J."/>
            <person name="Karawczyk K."/>
            <person name="Piernik-Szablinska J."/>
            <person name="Szczecinska M."/>
            <person name="Mazdziarz M."/>
        </authorList>
    </citation>
    <scope>NUCLEOTIDE SEQUENCE [LARGE SCALE GENOMIC DNA]</scope>
    <source>
        <strain evidence="2">Rf_01</strain>
        <tissue evidence="2">Aerial parts of the thallus</tissue>
    </source>
</reference>
<gene>
    <name evidence="2" type="ORF">R1flu_011313</name>
</gene>
<dbReference type="Proteomes" id="UP001605036">
    <property type="component" value="Unassembled WGS sequence"/>
</dbReference>
<dbReference type="EMBL" id="JBHFFA010000002">
    <property type="protein sequence ID" value="KAL2643726.1"/>
    <property type="molecule type" value="Genomic_DNA"/>
</dbReference>
<comment type="caution">
    <text evidence="2">The sequence shown here is derived from an EMBL/GenBank/DDBJ whole genome shotgun (WGS) entry which is preliminary data.</text>
</comment>
<accession>A0ABD1Z7T8</accession>
<proteinExistence type="predicted"/>
<name>A0ABD1Z7T8_9MARC</name>
<evidence type="ECO:0000313" key="3">
    <source>
        <dbReference type="Proteomes" id="UP001605036"/>
    </source>
</evidence>
<dbReference type="AlphaFoldDB" id="A0ABD1Z7T8"/>
<evidence type="ECO:0000313" key="2">
    <source>
        <dbReference type="EMBL" id="KAL2643726.1"/>
    </source>
</evidence>
<sequence length="215" mass="24781">MSHSPNLDKLDQEASMQNIDRFVEALKMEAKESRMSKRRKLFLDEASSSALQVYQPPNQEEPSTSAVQVYQPLDREEPSTSAVQVYQPLERLIVPFFPNFGITLKELSMLSRTRSLGHDRNDKFSGGKFREGWKAIVRIVTVDFLVKQATARHEPLLLKARNAFTNTKVEWDSEKGELVHEREALKEELNKAKEMAAKVEWHTEVVRLEKEALQQ</sequence>
<organism evidence="2 3">
    <name type="scientific">Riccia fluitans</name>
    <dbReference type="NCBI Taxonomy" id="41844"/>
    <lineage>
        <taxon>Eukaryota</taxon>
        <taxon>Viridiplantae</taxon>
        <taxon>Streptophyta</taxon>
        <taxon>Embryophyta</taxon>
        <taxon>Marchantiophyta</taxon>
        <taxon>Marchantiopsida</taxon>
        <taxon>Marchantiidae</taxon>
        <taxon>Marchantiales</taxon>
        <taxon>Ricciaceae</taxon>
        <taxon>Riccia</taxon>
    </lineage>
</organism>
<keyword evidence="1" id="KW-0175">Coiled coil</keyword>
<feature type="coiled-coil region" evidence="1">
    <location>
        <begin position="175"/>
        <end position="202"/>
    </location>
</feature>